<proteinExistence type="predicted"/>
<accession>A0A197JEF3</accession>
<protein>
    <submittedName>
        <fullName evidence="2">Uncharacterized protein</fullName>
    </submittedName>
</protein>
<organism evidence="2 3">
    <name type="scientific">Linnemannia elongata AG-77</name>
    <dbReference type="NCBI Taxonomy" id="1314771"/>
    <lineage>
        <taxon>Eukaryota</taxon>
        <taxon>Fungi</taxon>
        <taxon>Fungi incertae sedis</taxon>
        <taxon>Mucoromycota</taxon>
        <taxon>Mortierellomycotina</taxon>
        <taxon>Mortierellomycetes</taxon>
        <taxon>Mortierellales</taxon>
        <taxon>Mortierellaceae</taxon>
        <taxon>Linnemannia</taxon>
    </lineage>
</organism>
<feature type="region of interest" description="Disordered" evidence="1">
    <location>
        <begin position="1016"/>
        <end position="1070"/>
    </location>
</feature>
<reference evidence="2 3" key="1">
    <citation type="submission" date="2016-05" db="EMBL/GenBank/DDBJ databases">
        <title>Genome sequencing reveals origins of a unique bacterial endosymbiosis in the earliest lineages of terrestrial Fungi.</title>
        <authorList>
            <consortium name="DOE Joint Genome Institute"/>
            <person name="Uehling J."/>
            <person name="Gryganskyi A."/>
            <person name="Hameed K."/>
            <person name="Tschaplinski T."/>
            <person name="Misztal P."/>
            <person name="Wu S."/>
            <person name="Desiro A."/>
            <person name="Vande Pol N."/>
            <person name="Du Z.-Y."/>
            <person name="Zienkiewicz A."/>
            <person name="Zienkiewicz K."/>
            <person name="Morin E."/>
            <person name="Tisserant E."/>
            <person name="Splivallo R."/>
            <person name="Hainaut M."/>
            <person name="Henrissat B."/>
            <person name="Ohm R."/>
            <person name="Kuo A."/>
            <person name="Yan J."/>
            <person name="Lipzen A."/>
            <person name="Nolan M."/>
            <person name="Labutti K."/>
            <person name="Barry K."/>
            <person name="Goldstein A."/>
            <person name="Labbe J."/>
            <person name="Schadt C."/>
            <person name="Tuskan G."/>
            <person name="Grigoriev I."/>
            <person name="Martin F."/>
            <person name="Vilgalys R."/>
            <person name="Bonito G."/>
        </authorList>
    </citation>
    <scope>NUCLEOTIDE SEQUENCE [LARGE SCALE GENOMIC DNA]</scope>
    <source>
        <strain evidence="2 3">AG-77</strain>
    </source>
</reference>
<dbReference type="Proteomes" id="UP000078512">
    <property type="component" value="Unassembled WGS sequence"/>
</dbReference>
<evidence type="ECO:0000256" key="1">
    <source>
        <dbReference type="SAM" id="MobiDB-lite"/>
    </source>
</evidence>
<dbReference type="EMBL" id="KV442120">
    <property type="protein sequence ID" value="OAQ23388.1"/>
    <property type="molecule type" value="Genomic_DNA"/>
</dbReference>
<evidence type="ECO:0000313" key="2">
    <source>
        <dbReference type="EMBL" id="OAQ23388.1"/>
    </source>
</evidence>
<evidence type="ECO:0000313" key="3">
    <source>
        <dbReference type="Proteomes" id="UP000078512"/>
    </source>
</evidence>
<feature type="region of interest" description="Disordered" evidence="1">
    <location>
        <begin position="835"/>
        <end position="880"/>
    </location>
</feature>
<name>A0A197JEF3_9FUNG</name>
<keyword evidence="3" id="KW-1185">Reference proteome</keyword>
<gene>
    <name evidence="2" type="ORF">K457DRAFT_25108</name>
</gene>
<feature type="compositionally biased region" description="Polar residues" evidence="1">
    <location>
        <begin position="856"/>
        <end position="866"/>
    </location>
</feature>
<sequence>MIRISYHNIQTYHSPSIQGLRAIDHSTEVRYAPVIDKYDGDRVFTANAVVEHFDEFQDIKRYIQNDWETLPRYPAEIPSFDGIETAEAFPAYPEEVLYVAQQGLTSQAPDINPIEVFGDDGMESFPDPSQQEDFSNLPFCDSDSNNSNYNTMHSMANTWTLNQLNMNARLQPPFFVLPKGPLPSADKIDPSSVQLLMYLLCVNPRTEHESVPHFAGVPGATVKRPAEFLRRFSATLLWGLQTLKDGLLVLETGLGDDQAKYAWITTLLQSELGLSSSGDVKPLVDKMIVYLQELRQQGNKEQTLHDQVARNRPPLSRHDIGVLPSYLENPGTLQDDTVQRGLLHVCDSHGREQLMCRSCYRLLYPLHSAQYIMKHVGAHGDYDVQKGSIVLRPQDSEDLHQLCLLDSAKVGCVTELIIDLSWDVSTEDIQAIHTLAGRLGLTSLTIATTALAPSDSTSSPSPPLAPLSDESLGSLLEKIKKLCQALLQGLKHLCISSHVVLNAPALLFELRRLPPQKYVVVVMIKEPSSRCLAGLYNSNIQLLDLGTTLDRTKNITTTGYFAGNLQSISITVLESLHSVYSLLTYVITTILQKNPNISLLTFYCKARLFRMMEAMMKSIYSNVTSDAPDSRLYIYTLIDNSDDHLVATYKLSNSRDNKAIIANVTTRKSGSDHEAFLDNYGLIIQTLNTNDMFGTSAIDALHRSITRESSSQLRTITISVSDLDLEGALTFSEILKSSNATLKQLVLVGTSVDSRVSNRVVDALESLNSVEVVCFDDGSNTKQWINMVQRSLPESNSLTVLNQVDDLRRIVPGHDNTSLNWLRIRQARHFSTRTASHDVLASSRPPRVSLPVEGQQGYQPTVNKQPSRALDNPKSTIDTTAPATGEIHAKEEFEVLGDKSHPVPFKRVRTTVTERVPSKVSNRHIALRVYDSIPVVQRFEVPGLPSSCKMLPARRRSNDGFVSVRVSAITRAFPNYDHIIRAASQDIVEPTVSQGSHPLRIRAYPDEILRVIYAEGTQYQPGDASEEGSEGGGEGGYDDTMDDDDNDDNYDESYDYDGYETDGDDMDWNQSDVAVDYSSLMET</sequence>
<dbReference type="AlphaFoldDB" id="A0A197JEF3"/>
<dbReference type="SUPFAM" id="SSF52047">
    <property type="entry name" value="RNI-like"/>
    <property type="match status" value="1"/>
</dbReference>
<feature type="compositionally biased region" description="Acidic residues" evidence="1">
    <location>
        <begin position="1036"/>
        <end position="1067"/>
    </location>
</feature>
<dbReference type="OrthoDB" id="2442421at2759"/>